<dbReference type="InterPro" id="IPR011701">
    <property type="entry name" value="MFS"/>
</dbReference>
<evidence type="ECO:0000256" key="4">
    <source>
        <dbReference type="SAM" id="Phobius"/>
    </source>
</evidence>
<feature type="domain" description="Major facilitator superfamily (MFS) profile" evidence="5">
    <location>
        <begin position="13"/>
        <end position="398"/>
    </location>
</feature>
<feature type="transmembrane region" description="Helical" evidence="4">
    <location>
        <begin position="343"/>
        <end position="366"/>
    </location>
</feature>
<dbReference type="InterPro" id="IPR036259">
    <property type="entry name" value="MFS_trans_sf"/>
</dbReference>
<dbReference type="EMBL" id="QURN01000007">
    <property type="protein sequence ID" value="RFC67615.1"/>
    <property type="molecule type" value="Genomic_DNA"/>
</dbReference>
<evidence type="ECO:0000313" key="7">
    <source>
        <dbReference type="Proteomes" id="UP000262379"/>
    </source>
</evidence>
<feature type="transmembrane region" description="Helical" evidence="4">
    <location>
        <begin position="283"/>
        <end position="303"/>
    </location>
</feature>
<feature type="transmembrane region" description="Helical" evidence="4">
    <location>
        <begin position="77"/>
        <end position="100"/>
    </location>
</feature>
<keyword evidence="2 4" id="KW-1133">Transmembrane helix</keyword>
<feature type="transmembrane region" description="Helical" evidence="4">
    <location>
        <begin position="12"/>
        <end position="38"/>
    </location>
</feature>
<feature type="transmembrane region" description="Helical" evidence="4">
    <location>
        <begin position="50"/>
        <end position="70"/>
    </location>
</feature>
<feature type="transmembrane region" description="Helical" evidence="4">
    <location>
        <begin position="372"/>
        <end position="394"/>
    </location>
</feature>
<dbReference type="Proteomes" id="UP000262379">
    <property type="component" value="Unassembled WGS sequence"/>
</dbReference>
<feature type="transmembrane region" description="Helical" evidence="4">
    <location>
        <begin position="258"/>
        <end position="276"/>
    </location>
</feature>
<evidence type="ECO:0000256" key="3">
    <source>
        <dbReference type="ARBA" id="ARBA00023136"/>
    </source>
</evidence>
<dbReference type="PANTHER" id="PTHR11360">
    <property type="entry name" value="MONOCARBOXYLATE TRANSPORTER"/>
    <property type="match status" value="1"/>
</dbReference>
<name>A0A371XEF5_9HYPH</name>
<organism evidence="6 7">
    <name type="scientific">Mesorhizobium denitrificans</name>
    <dbReference type="NCBI Taxonomy" id="2294114"/>
    <lineage>
        <taxon>Bacteria</taxon>
        <taxon>Pseudomonadati</taxon>
        <taxon>Pseudomonadota</taxon>
        <taxon>Alphaproteobacteria</taxon>
        <taxon>Hyphomicrobiales</taxon>
        <taxon>Phyllobacteriaceae</taxon>
        <taxon>Mesorhizobium</taxon>
    </lineage>
</organism>
<dbReference type="PROSITE" id="PS50850">
    <property type="entry name" value="MFS"/>
    <property type="match status" value="1"/>
</dbReference>
<evidence type="ECO:0000259" key="5">
    <source>
        <dbReference type="PROSITE" id="PS50850"/>
    </source>
</evidence>
<proteinExistence type="predicted"/>
<feature type="transmembrane region" description="Helical" evidence="4">
    <location>
        <begin position="309"/>
        <end position="331"/>
    </location>
</feature>
<dbReference type="PANTHER" id="PTHR11360:SF290">
    <property type="entry name" value="MONOCARBOXYLATE MFS PERMEASE"/>
    <property type="match status" value="1"/>
</dbReference>
<dbReference type="RefSeq" id="WP_116624049.1">
    <property type="nucleotide sequence ID" value="NZ_QURN01000007.1"/>
</dbReference>
<dbReference type="SUPFAM" id="SSF103473">
    <property type="entry name" value="MFS general substrate transporter"/>
    <property type="match status" value="1"/>
</dbReference>
<evidence type="ECO:0000313" key="6">
    <source>
        <dbReference type="EMBL" id="RFC67615.1"/>
    </source>
</evidence>
<evidence type="ECO:0000256" key="2">
    <source>
        <dbReference type="ARBA" id="ARBA00022989"/>
    </source>
</evidence>
<keyword evidence="7" id="KW-1185">Reference proteome</keyword>
<comment type="caution">
    <text evidence="6">The sequence shown here is derived from an EMBL/GenBank/DDBJ whole genome shotgun (WGS) entry which is preliminary data.</text>
</comment>
<feature type="transmembrane region" description="Helical" evidence="4">
    <location>
        <begin position="106"/>
        <end position="127"/>
    </location>
</feature>
<dbReference type="AlphaFoldDB" id="A0A371XEF5"/>
<dbReference type="Pfam" id="PF07690">
    <property type="entry name" value="MFS_1"/>
    <property type="match status" value="1"/>
</dbReference>
<feature type="transmembrane region" description="Helical" evidence="4">
    <location>
        <begin position="170"/>
        <end position="190"/>
    </location>
</feature>
<dbReference type="CDD" id="cd17355">
    <property type="entry name" value="MFS_YcxA_like"/>
    <property type="match status" value="1"/>
</dbReference>
<feature type="transmembrane region" description="Helical" evidence="4">
    <location>
        <begin position="139"/>
        <end position="158"/>
    </location>
</feature>
<keyword evidence="3 4" id="KW-0472">Membrane</keyword>
<accession>A0A371XEF5</accession>
<gene>
    <name evidence="6" type="ORF">DY251_10685</name>
</gene>
<feature type="transmembrane region" description="Helical" evidence="4">
    <location>
        <begin position="218"/>
        <end position="238"/>
    </location>
</feature>
<sequence length="406" mass="43048">MQGTAADIDGQYAWYRLGISILLATIGCAGMWIVVVVMPEVQAEFGIDRAQASLPFTATMIGFAAGNVIVGRAIDRMGYFLPALVASLTLSAGLILASLSTTSSQFSLAHGALIGLGSSAMFGPLIADISHWFRKRRGVAVTAAASGNYLSGAIWPIIMPHLMDAYGWRGAYAAIGVFCAVTMIPLLMLLRRRIDHNIAMTAAAQKQTQSIAAISPRALQALLVVAGFGCCMAMSMPQVHIVAYCMDLGYGIARGSEMLSLMLVGGVVSRLVSGVVADRIGGIRTLLIGSVAQCLALFAYIPFDGLASLYIVSLIFGLSQGGIVPCYAIIVREYMPPAEAGRRIGLVMMSTIIGMSVGGWMTGWIYVQTGSYTVAFLNGIAWNLVNITAMLWMLSKSRPRQTPALA</sequence>
<keyword evidence="1 4" id="KW-0812">Transmembrane</keyword>
<dbReference type="GO" id="GO:0022857">
    <property type="term" value="F:transmembrane transporter activity"/>
    <property type="evidence" value="ECO:0007669"/>
    <property type="project" value="InterPro"/>
</dbReference>
<dbReference type="InterPro" id="IPR020846">
    <property type="entry name" value="MFS_dom"/>
</dbReference>
<evidence type="ECO:0000256" key="1">
    <source>
        <dbReference type="ARBA" id="ARBA00022692"/>
    </source>
</evidence>
<reference evidence="7" key="1">
    <citation type="submission" date="2018-08" db="EMBL/GenBank/DDBJ databases">
        <authorList>
            <person name="Im W.T."/>
        </authorList>
    </citation>
    <scope>NUCLEOTIDE SEQUENCE [LARGE SCALE GENOMIC DNA]</scope>
    <source>
        <strain evidence="7">LA-28</strain>
    </source>
</reference>
<protein>
    <submittedName>
        <fullName evidence="6">MFS transporter</fullName>
    </submittedName>
</protein>
<dbReference type="InterPro" id="IPR050327">
    <property type="entry name" value="Proton-linked_MCT"/>
</dbReference>
<dbReference type="Gene3D" id="1.20.1250.20">
    <property type="entry name" value="MFS general substrate transporter like domains"/>
    <property type="match status" value="2"/>
</dbReference>